<dbReference type="OrthoDB" id="5574012at2"/>
<evidence type="ECO:0000313" key="2">
    <source>
        <dbReference type="Proteomes" id="UP000199603"/>
    </source>
</evidence>
<dbReference type="RefSeq" id="WP_091239143.1">
    <property type="nucleotide sequence ID" value="NZ_FNAG01000001.1"/>
</dbReference>
<sequence>MAFTSDHLEALESALAKGERRVTFGGNTVEYRSVEELLAAIREVKRGIAEQAASTGLWPGAPRQIRVTTRKGF</sequence>
<reference evidence="1 2" key="1">
    <citation type="submission" date="2016-10" db="EMBL/GenBank/DDBJ databases">
        <authorList>
            <person name="de Groot N.N."/>
        </authorList>
    </citation>
    <scope>NUCLEOTIDE SEQUENCE [LARGE SCALE GENOMIC DNA]</scope>
    <source>
        <strain evidence="1 2">DSM 16957</strain>
    </source>
</reference>
<dbReference type="STRING" id="265719.SAMN04488509_101824"/>
<gene>
    <name evidence="1" type="ORF">SAMN04488509_101824</name>
</gene>
<proteinExistence type="predicted"/>
<name>A0A1G6T2P5_9GAMM</name>
<dbReference type="NCBIfam" id="NF047331">
    <property type="entry name" value="phage_HTJ"/>
    <property type="match status" value="1"/>
</dbReference>
<dbReference type="EMBL" id="FNAG01000001">
    <property type="protein sequence ID" value="SDD22806.1"/>
    <property type="molecule type" value="Genomic_DNA"/>
</dbReference>
<accession>A0A1G6T2P5</accession>
<evidence type="ECO:0000313" key="1">
    <source>
        <dbReference type="EMBL" id="SDD22806.1"/>
    </source>
</evidence>
<dbReference type="AlphaFoldDB" id="A0A1G6T2P5"/>
<protein>
    <recommendedName>
        <fullName evidence="3">GpW protein</fullName>
    </recommendedName>
</protein>
<keyword evidence="2" id="KW-1185">Reference proteome</keyword>
<organism evidence="1 2">
    <name type="scientific">Aquimonas voraii</name>
    <dbReference type="NCBI Taxonomy" id="265719"/>
    <lineage>
        <taxon>Bacteria</taxon>
        <taxon>Pseudomonadati</taxon>
        <taxon>Pseudomonadota</taxon>
        <taxon>Gammaproteobacteria</taxon>
        <taxon>Lysobacterales</taxon>
        <taxon>Lysobacteraceae</taxon>
        <taxon>Aquimonas</taxon>
    </lineage>
</organism>
<dbReference type="Proteomes" id="UP000199603">
    <property type="component" value="Unassembled WGS sequence"/>
</dbReference>
<evidence type="ECO:0008006" key="3">
    <source>
        <dbReference type="Google" id="ProtNLM"/>
    </source>
</evidence>